<accession>A0AAJ4XRW2</accession>
<feature type="compositionally biased region" description="Polar residues" evidence="5">
    <location>
        <begin position="7"/>
        <end position="18"/>
    </location>
</feature>
<feature type="region of interest" description="Disordered" evidence="5">
    <location>
        <begin position="1"/>
        <end position="26"/>
    </location>
</feature>
<dbReference type="AlphaFoldDB" id="A0AAJ4XRW2"/>
<dbReference type="InterPro" id="IPR044059">
    <property type="entry name" value="Csn1/TTC4_wheel"/>
</dbReference>
<dbReference type="InterPro" id="IPR011990">
    <property type="entry name" value="TPR-like_helical_dom_sf"/>
</dbReference>
<feature type="region of interest" description="Disordered" evidence="5">
    <location>
        <begin position="251"/>
        <end position="280"/>
    </location>
</feature>
<protein>
    <submittedName>
        <fullName evidence="7">Related to CNS1 - cyclophilin seven suppressor</fullName>
    </submittedName>
</protein>
<proteinExistence type="inferred from homology"/>
<dbReference type="GO" id="GO:0005634">
    <property type="term" value="C:nucleus"/>
    <property type="evidence" value="ECO:0007669"/>
    <property type="project" value="TreeGrafter"/>
</dbReference>
<dbReference type="GO" id="GO:0030544">
    <property type="term" value="F:Hsp70 protein binding"/>
    <property type="evidence" value="ECO:0007669"/>
    <property type="project" value="TreeGrafter"/>
</dbReference>
<comment type="caution">
    <text evidence="7">The sequence shown here is derived from an EMBL/GenBank/DDBJ whole genome shotgun (WGS) entry which is preliminary data.</text>
</comment>
<dbReference type="GO" id="GO:0005829">
    <property type="term" value="C:cytosol"/>
    <property type="evidence" value="ECO:0007669"/>
    <property type="project" value="TreeGrafter"/>
</dbReference>
<feature type="domain" description="Cns1/TTC4 wheel" evidence="6">
    <location>
        <begin position="284"/>
        <end position="415"/>
    </location>
</feature>
<evidence type="ECO:0000313" key="7">
    <source>
        <dbReference type="EMBL" id="SNX87168.1"/>
    </source>
</evidence>
<organism evidence="7 8">
    <name type="scientific">Melanopsichium pennsylvanicum</name>
    <dbReference type="NCBI Taxonomy" id="63383"/>
    <lineage>
        <taxon>Eukaryota</taxon>
        <taxon>Fungi</taxon>
        <taxon>Dikarya</taxon>
        <taxon>Basidiomycota</taxon>
        <taxon>Ustilaginomycotina</taxon>
        <taxon>Ustilaginomycetes</taxon>
        <taxon>Ustilaginales</taxon>
        <taxon>Ustilaginaceae</taxon>
        <taxon>Melanopsichium</taxon>
    </lineage>
</organism>
<dbReference type="CDD" id="cd21377">
    <property type="entry name" value="CTWD_Cns1-like"/>
    <property type="match status" value="1"/>
</dbReference>
<dbReference type="GO" id="GO:0051879">
    <property type="term" value="F:Hsp90 protein binding"/>
    <property type="evidence" value="ECO:0007669"/>
    <property type="project" value="InterPro"/>
</dbReference>
<gene>
    <name evidence="7" type="ORF">MEPE_05878</name>
</gene>
<sequence>MSVIEAVQNNGTTTSSKPSLARPPPRSVDFTYAQPTDKPRNLDDTLKSWDSVPLFMKQLPTESSRTDDESTQVALDALESLTFDGTSDEVALNFKSQANEYFKSKRYREALGFYSQAIQAQPVDKSLLETLYANRAACNLELQNYGATLRDTGKVIAMNPNNEKAYYRATKALIALDRFNDAQECAQHSLCINPCNLAIQALKVKAQEMGIKQTQMQTDKFQRKRNQESMQKALEQALILRGLWLETTCNPPDNPQPAHFDAESLSNQSSSSSLPSSETKWMSPDVIRTPLVLPVVFMYPQYAQSDFISDYHEDTPLSNYISTMFPKSNLGSLPWDQNREYFEGNLQVYAITRKQRLLKLGKKLCLRQVMDLAYKQADEKEDKVKGRDGLVMMDGILSLIILPKGQAEEVWVQKFKATREKQLKK</sequence>
<evidence type="ECO:0000256" key="5">
    <source>
        <dbReference type="SAM" id="MobiDB-lite"/>
    </source>
</evidence>
<keyword evidence="2 4" id="KW-0802">TPR repeat</keyword>
<dbReference type="SUPFAM" id="SSF48452">
    <property type="entry name" value="TPR-like"/>
    <property type="match status" value="1"/>
</dbReference>
<dbReference type="GO" id="GO:0006457">
    <property type="term" value="P:protein folding"/>
    <property type="evidence" value="ECO:0007669"/>
    <property type="project" value="TreeGrafter"/>
</dbReference>
<evidence type="ECO:0000256" key="4">
    <source>
        <dbReference type="PROSITE-ProRule" id="PRU00339"/>
    </source>
</evidence>
<reference evidence="7" key="1">
    <citation type="submission" date="2023-10" db="EMBL/GenBank/DDBJ databases">
        <authorList>
            <person name="Guldener U."/>
        </authorList>
    </citation>
    <scope>NUCLEOTIDE SEQUENCE</scope>
    <source>
        <strain evidence="7">Mp4</strain>
    </source>
</reference>
<dbReference type="PANTHER" id="PTHR46035:SF1">
    <property type="entry name" value="TETRATRICOPEPTIDE REPEAT PROTEIN 4"/>
    <property type="match status" value="1"/>
</dbReference>
<dbReference type="SMART" id="SM00028">
    <property type="entry name" value="TPR"/>
    <property type="match status" value="3"/>
</dbReference>
<evidence type="ECO:0000256" key="1">
    <source>
        <dbReference type="ARBA" id="ARBA00022737"/>
    </source>
</evidence>
<evidence type="ECO:0000256" key="2">
    <source>
        <dbReference type="ARBA" id="ARBA00022803"/>
    </source>
</evidence>
<name>A0AAJ4XRW2_9BASI</name>
<feature type="compositionally biased region" description="Low complexity" evidence="5">
    <location>
        <begin position="264"/>
        <end position="277"/>
    </location>
</feature>
<evidence type="ECO:0000256" key="3">
    <source>
        <dbReference type="ARBA" id="ARBA00023602"/>
    </source>
</evidence>
<comment type="similarity">
    <text evidence="3">Belongs to the TTC4 family.</text>
</comment>
<keyword evidence="1" id="KW-0677">Repeat</keyword>
<evidence type="ECO:0000313" key="8">
    <source>
        <dbReference type="Proteomes" id="UP001294444"/>
    </source>
</evidence>
<dbReference type="InterPro" id="IPR019734">
    <property type="entry name" value="TPR_rpt"/>
</dbReference>
<dbReference type="Proteomes" id="UP001294444">
    <property type="component" value="Unassembled WGS sequence"/>
</dbReference>
<feature type="repeat" description="TPR" evidence="4">
    <location>
        <begin position="91"/>
        <end position="124"/>
    </location>
</feature>
<dbReference type="Pfam" id="PF18972">
    <property type="entry name" value="Wheel"/>
    <property type="match status" value="1"/>
</dbReference>
<dbReference type="Gene3D" id="1.25.40.10">
    <property type="entry name" value="Tetratricopeptide repeat domain"/>
    <property type="match status" value="1"/>
</dbReference>
<keyword evidence="8" id="KW-1185">Reference proteome</keyword>
<dbReference type="PROSITE" id="PS50005">
    <property type="entry name" value="TPR"/>
    <property type="match status" value="1"/>
</dbReference>
<evidence type="ECO:0000259" key="6">
    <source>
        <dbReference type="Pfam" id="PF18972"/>
    </source>
</evidence>
<dbReference type="EMBL" id="OAPG01000018">
    <property type="protein sequence ID" value="SNX87168.1"/>
    <property type="molecule type" value="Genomic_DNA"/>
</dbReference>
<dbReference type="PANTHER" id="PTHR46035">
    <property type="entry name" value="TETRATRICOPEPTIDE REPEAT PROTEIN 4"/>
    <property type="match status" value="1"/>
</dbReference>